<comment type="caution">
    <text evidence="2">The sequence shown here is derived from an EMBL/GenBank/DDBJ whole genome shotgun (WGS) entry which is preliminary data.</text>
</comment>
<dbReference type="Proteomes" id="UP000634136">
    <property type="component" value="Unassembled WGS sequence"/>
</dbReference>
<name>A0A834SGC3_9FABA</name>
<evidence type="ECO:0000256" key="1">
    <source>
        <dbReference type="SAM" id="MobiDB-lite"/>
    </source>
</evidence>
<feature type="region of interest" description="Disordered" evidence="1">
    <location>
        <begin position="1"/>
        <end position="21"/>
    </location>
</feature>
<dbReference type="EMBL" id="JAAIUW010000013">
    <property type="protein sequence ID" value="KAF7802721.1"/>
    <property type="molecule type" value="Genomic_DNA"/>
</dbReference>
<evidence type="ECO:0000313" key="3">
    <source>
        <dbReference type="Proteomes" id="UP000634136"/>
    </source>
</evidence>
<reference evidence="2" key="1">
    <citation type="submission" date="2020-09" db="EMBL/GenBank/DDBJ databases">
        <title>Genome-Enabled Discovery of Anthraquinone Biosynthesis in Senna tora.</title>
        <authorList>
            <person name="Kang S.-H."/>
            <person name="Pandey R.P."/>
            <person name="Lee C.-M."/>
            <person name="Sim J.-S."/>
            <person name="Jeong J.-T."/>
            <person name="Choi B.-S."/>
            <person name="Jung M."/>
            <person name="Ginzburg D."/>
            <person name="Zhao K."/>
            <person name="Won S.Y."/>
            <person name="Oh T.-J."/>
            <person name="Yu Y."/>
            <person name="Kim N.-H."/>
            <person name="Lee O.R."/>
            <person name="Lee T.-H."/>
            <person name="Bashyal P."/>
            <person name="Kim T.-S."/>
            <person name="Lee W.-H."/>
            <person name="Kawkins C."/>
            <person name="Kim C.-K."/>
            <person name="Kim J.S."/>
            <person name="Ahn B.O."/>
            <person name="Rhee S.Y."/>
            <person name="Sohng J.K."/>
        </authorList>
    </citation>
    <scope>NUCLEOTIDE SEQUENCE</scope>
    <source>
        <tissue evidence="2">Leaf</tissue>
    </source>
</reference>
<accession>A0A834SGC3</accession>
<keyword evidence="3" id="KW-1185">Reference proteome</keyword>
<organism evidence="2 3">
    <name type="scientific">Senna tora</name>
    <dbReference type="NCBI Taxonomy" id="362788"/>
    <lineage>
        <taxon>Eukaryota</taxon>
        <taxon>Viridiplantae</taxon>
        <taxon>Streptophyta</taxon>
        <taxon>Embryophyta</taxon>
        <taxon>Tracheophyta</taxon>
        <taxon>Spermatophyta</taxon>
        <taxon>Magnoliopsida</taxon>
        <taxon>eudicotyledons</taxon>
        <taxon>Gunneridae</taxon>
        <taxon>Pentapetalae</taxon>
        <taxon>rosids</taxon>
        <taxon>fabids</taxon>
        <taxon>Fabales</taxon>
        <taxon>Fabaceae</taxon>
        <taxon>Caesalpinioideae</taxon>
        <taxon>Cassia clade</taxon>
        <taxon>Senna</taxon>
    </lineage>
</organism>
<sequence>MGASREKDIHGVKGRRWGEPISKKQTDALTELLSKLQVHESKDKVIEGNESFVGSRVVGIDVEEEGMGHGLHNTVHMIQVDLEVEGKGEAVMAGEKEIGVEAQGVDKIQDVTVVAQKVVGEKVVKEGSSKGDDVARGVLMEVQNVRLEDTDVACMKENIQPIIRVQGIKNWKRVARNMVLGQEREPRVLRDGKRKIDVKVNGNETGESNRLSKRSKNNDDVMTMKELSVGAIQCRGQGSDAANQERIWNLVIEFKHKMRLLF</sequence>
<evidence type="ECO:0000313" key="2">
    <source>
        <dbReference type="EMBL" id="KAF7802721.1"/>
    </source>
</evidence>
<gene>
    <name evidence="2" type="ORF">G2W53_041832</name>
</gene>
<proteinExistence type="predicted"/>
<dbReference type="AlphaFoldDB" id="A0A834SGC3"/>
<protein>
    <submittedName>
        <fullName evidence="2">Uncharacterized protein</fullName>
    </submittedName>
</protein>